<evidence type="ECO:0000256" key="12">
    <source>
        <dbReference type="PIRNR" id="PIRNR036893"/>
    </source>
</evidence>
<comment type="similarity">
    <text evidence="2 12">Belongs to the calycin superfamily. Lipocalin family.</text>
</comment>
<evidence type="ECO:0000313" key="16">
    <source>
        <dbReference type="Proteomes" id="UP000189475"/>
    </source>
</evidence>
<dbReference type="InterPro" id="IPR002446">
    <property type="entry name" value="Lipocalin_bac"/>
</dbReference>
<keyword evidence="4 12" id="KW-0732">Signal</keyword>
<evidence type="ECO:0000256" key="9">
    <source>
        <dbReference type="ARBA" id="ARBA00023288"/>
    </source>
</evidence>
<dbReference type="PROSITE" id="PS51257">
    <property type="entry name" value="PROKAR_LIPOPROTEIN"/>
    <property type="match status" value="1"/>
</dbReference>
<comment type="subcellular location">
    <subcellularLocation>
        <location evidence="1">Cell outer membrane</location>
        <topology evidence="1">Lipid-anchor</topology>
    </subcellularLocation>
</comment>
<dbReference type="AlphaFoldDB" id="A0A1R4B2M5"/>
<evidence type="ECO:0000313" key="15">
    <source>
        <dbReference type="EMBL" id="SJL83146.1"/>
    </source>
</evidence>
<dbReference type="RefSeq" id="WP_077313053.1">
    <property type="nucleotide sequence ID" value="NZ_AP024887.1"/>
</dbReference>
<comment type="function">
    <text evidence="10 12">Involved in the storage or transport of lipids necessary for membrane maintenance under stressful conditions. Displays a binding preference for lysophospholipids.</text>
</comment>
<evidence type="ECO:0000256" key="10">
    <source>
        <dbReference type="ARBA" id="ARBA00057024"/>
    </source>
</evidence>
<dbReference type="PRINTS" id="PR01171">
    <property type="entry name" value="BCTLIPOCALIN"/>
</dbReference>
<dbReference type="Pfam" id="PF08212">
    <property type="entry name" value="Lipocalin_2"/>
    <property type="match status" value="1"/>
</dbReference>
<dbReference type="OrthoDB" id="9793905at2"/>
<gene>
    <name evidence="15" type="primary">blc</name>
    <name evidence="15" type="ORF">VPAL9027_01095</name>
</gene>
<keyword evidence="8 12" id="KW-0998">Cell outer membrane</keyword>
<dbReference type="InterPro" id="IPR047202">
    <property type="entry name" value="Lipocalin_Blc-like_dom"/>
</dbReference>
<evidence type="ECO:0000259" key="14">
    <source>
        <dbReference type="Pfam" id="PF08212"/>
    </source>
</evidence>
<evidence type="ECO:0000256" key="3">
    <source>
        <dbReference type="ARBA" id="ARBA00011738"/>
    </source>
</evidence>
<dbReference type="InterPro" id="IPR012674">
    <property type="entry name" value="Calycin"/>
</dbReference>
<feature type="signal peptide" evidence="12">
    <location>
        <begin position="1"/>
        <end position="18"/>
    </location>
</feature>
<dbReference type="InterPro" id="IPR022272">
    <property type="entry name" value="Lipocalin_CS"/>
</dbReference>
<keyword evidence="16" id="KW-1185">Reference proteome</keyword>
<sequence>MNVYKTISLTLFSLLLLAGCTGKPDNIDPVTNFQLDRYLGHWYEIARLDHSFERGLSNVTATYRINNDGSVGVINRGYSKEDQEWQQAMGKAKFVESKDVAHLKVSFFGPFYGSYIVFYLAPDYSMALITSYNRDYFWLLSRTPTLSKEKMAKARELAEQAGFDPSQFIYPSQTPITGQ</sequence>
<feature type="domain" description="Lipocalin/cytosolic fatty-acid binding" evidence="14">
    <location>
        <begin position="34"/>
        <end position="172"/>
    </location>
</feature>
<dbReference type="PANTHER" id="PTHR10612">
    <property type="entry name" value="APOLIPOPROTEIN D"/>
    <property type="match status" value="1"/>
</dbReference>
<evidence type="ECO:0000256" key="2">
    <source>
        <dbReference type="ARBA" id="ARBA00006889"/>
    </source>
</evidence>
<keyword evidence="6 12" id="KW-0472">Membrane</keyword>
<dbReference type="PIRSF" id="PIRSF036893">
    <property type="entry name" value="Lipocalin_ApoD"/>
    <property type="match status" value="1"/>
</dbReference>
<evidence type="ECO:0000256" key="11">
    <source>
        <dbReference type="ARBA" id="ARBA00071217"/>
    </source>
</evidence>
<evidence type="ECO:0000256" key="6">
    <source>
        <dbReference type="ARBA" id="ARBA00023136"/>
    </source>
</evidence>
<dbReference type="GO" id="GO:0008289">
    <property type="term" value="F:lipid binding"/>
    <property type="evidence" value="ECO:0007669"/>
    <property type="project" value="UniProtKB-UniRule"/>
</dbReference>
<dbReference type="STRING" id="1918946.VPAL9027_01095"/>
<dbReference type="Proteomes" id="UP000189475">
    <property type="component" value="Unassembled WGS sequence"/>
</dbReference>
<protein>
    <recommendedName>
        <fullName evidence="11 12">Outer membrane lipoprotein Blc</fullName>
    </recommendedName>
</protein>
<dbReference type="InterPro" id="IPR000566">
    <property type="entry name" value="Lipocln_cytosolic_FA-bd_dom"/>
</dbReference>
<name>A0A1R4B2M5_9VIBR</name>
<evidence type="ECO:0000256" key="1">
    <source>
        <dbReference type="ARBA" id="ARBA00004459"/>
    </source>
</evidence>
<dbReference type="EMBL" id="FUFT01000002">
    <property type="protein sequence ID" value="SJL83146.1"/>
    <property type="molecule type" value="Genomic_DNA"/>
</dbReference>
<dbReference type="SUPFAM" id="SSF50814">
    <property type="entry name" value="Lipocalins"/>
    <property type="match status" value="1"/>
</dbReference>
<evidence type="ECO:0000256" key="5">
    <source>
        <dbReference type="ARBA" id="ARBA00023121"/>
    </source>
</evidence>
<reference evidence="15 16" key="1">
    <citation type="submission" date="2017-02" db="EMBL/GenBank/DDBJ databases">
        <authorList>
            <person name="Peterson S.W."/>
        </authorList>
    </citation>
    <scope>NUCLEOTIDE SEQUENCE [LARGE SCALE GENOMIC DNA]</scope>
    <source>
        <strain evidence="15 16">CECT 9027</strain>
    </source>
</reference>
<feature type="chain" id="PRO_5013436515" description="Outer membrane lipoprotein Blc" evidence="12">
    <location>
        <begin position="19"/>
        <end position="179"/>
    </location>
</feature>
<dbReference type="Gene3D" id="2.40.128.20">
    <property type="match status" value="1"/>
</dbReference>
<comment type="subunit">
    <text evidence="3 12">Homodimer.</text>
</comment>
<dbReference type="GO" id="GO:0006950">
    <property type="term" value="P:response to stress"/>
    <property type="evidence" value="ECO:0007669"/>
    <property type="project" value="UniProtKB-ARBA"/>
</dbReference>
<keyword evidence="5 12" id="KW-0446">Lipid-binding</keyword>
<dbReference type="CDD" id="cd19438">
    <property type="entry name" value="lipocalin_Blc-like"/>
    <property type="match status" value="1"/>
</dbReference>
<keyword evidence="9 12" id="KW-0449">Lipoprotein</keyword>
<feature type="lipid moiety-binding region" description="N-palmitoyl cysteine" evidence="13">
    <location>
        <position position="20"/>
    </location>
</feature>
<dbReference type="GO" id="GO:0009279">
    <property type="term" value="C:cell outer membrane"/>
    <property type="evidence" value="ECO:0007669"/>
    <property type="project" value="UniProtKB-SubCell"/>
</dbReference>
<dbReference type="PROSITE" id="PS00213">
    <property type="entry name" value="LIPOCALIN"/>
    <property type="match status" value="1"/>
</dbReference>
<dbReference type="InterPro" id="IPR022271">
    <property type="entry name" value="Lipocalin_ApoD"/>
</dbReference>
<feature type="lipid moiety-binding region" description="S-diacylglycerol cysteine" evidence="13">
    <location>
        <position position="20"/>
    </location>
</feature>
<evidence type="ECO:0000256" key="4">
    <source>
        <dbReference type="ARBA" id="ARBA00022729"/>
    </source>
</evidence>
<dbReference type="FunFam" id="2.40.128.20:FF:000002">
    <property type="entry name" value="Outer membrane lipoprotein Blc"/>
    <property type="match status" value="1"/>
</dbReference>
<keyword evidence="7 13" id="KW-0564">Palmitate</keyword>
<organism evidence="15 16">
    <name type="scientific">Vibrio palustris</name>
    <dbReference type="NCBI Taxonomy" id="1918946"/>
    <lineage>
        <taxon>Bacteria</taxon>
        <taxon>Pseudomonadati</taxon>
        <taxon>Pseudomonadota</taxon>
        <taxon>Gammaproteobacteria</taxon>
        <taxon>Vibrionales</taxon>
        <taxon>Vibrionaceae</taxon>
        <taxon>Vibrio</taxon>
    </lineage>
</organism>
<evidence type="ECO:0000256" key="13">
    <source>
        <dbReference type="PIRSR" id="PIRSR036893-52"/>
    </source>
</evidence>
<evidence type="ECO:0000256" key="8">
    <source>
        <dbReference type="ARBA" id="ARBA00023237"/>
    </source>
</evidence>
<evidence type="ECO:0000256" key="7">
    <source>
        <dbReference type="ARBA" id="ARBA00023139"/>
    </source>
</evidence>
<proteinExistence type="inferred from homology"/>
<accession>A0A1R4B2M5</accession>
<dbReference type="PANTHER" id="PTHR10612:SF34">
    <property type="entry name" value="APOLIPOPROTEIN D"/>
    <property type="match status" value="1"/>
</dbReference>